<dbReference type="OrthoDB" id="10257567at2759"/>
<gene>
    <name evidence="14" type="ORF">LADA_0E04038G</name>
</gene>
<keyword evidence="9 11" id="KW-0472">Membrane</keyword>
<evidence type="ECO:0000256" key="9">
    <source>
        <dbReference type="ARBA" id="ARBA00023136"/>
    </source>
</evidence>
<comment type="similarity">
    <text evidence="2">Belongs to the CASP family.</text>
</comment>
<comment type="subcellular location">
    <subcellularLocation>
        <location evidence="1">Golgi apparatus membrane</location>
        <topology evidence="1">Single-pass type IV membrane protein</topology>
    </subcellularLocation>
</comment>
<protein>
    <recommendedName>
        <fullName evidence="3">Protein CASP</fullName>
    </recommendedName>
</protein>
<dbReference type="STRING" id="1266660.A0A1G4JC54"/>
<evidence type="ECO:0000256" key="6">
    <source>
        <dbReference type="ARBA" id="ARBA00022989"/>
    </source>
</evidence>
<dbReference type="AlphaFoldDB" id="A0A1G4JC54"/>
<evidence type="ECO:0000256" key="4">
    <source>
        <dbReference type="ARBA" id="ARBA00022448"/>
    </source>
</evidence>
<proteinExistence type="inferred from homology"/>
<organism evidence="14 15">
    <name type="scientific">Lachancea dasiensis</name>
    <dbReference type="NCBI Taxonomy" id="1072105"/>
    <lineage>
        <taxon>Eukaryota</taxon>
        <taxon>Fungi</taxon>
        <taxon>Dikarya</taxon>
        <taxon>Ascomycota</taxon>
        <taxon>Saccharomycotina</taxon>
        <taxon>Saccharomycetes</taxon>
        <taxon>Saccharomycetales</taxon>
        <taxon>Saccharomycetaceae</taxon>
        <taxon>Lachancea</taxon>
    </lineage>
</organism>
<evidence type="ECO:0000256" key="3">
    <source>
        <dbReference type="ARBA" id="ARBA00018691"/>
    </source>
</evidence>
<evidence type="ECO:0000259" key="13">
    <source>
        <dbReference type="Pfam" id="PF25398"/>
    </source>
</evidence>
<keyword evidence="6 11" id="KW-1133">Transmembrane helix</keyword>
<evidence type="ECO:0000256" key="11">
    <source>
        <dbReference type="SAM" id="Phobius"/>
    </source>
</evidence>
<evidence type="ECO:0000256" key="2">
    <source>
        <dbReference type="ARBA" id="ARBA00006415"/>
    </source>
</evidence>
<evidence type="ECO:0000256" key="1">
    <source>
        <dbReference type="ARBA" id="ARBA00004409"/>
    </source>
</evidence>
<evidence type="ECO:0000259" key="12">
    <source>
        <dbReference type="Pfam" id="PF08172"/>
    </source>
</evidence>
<evidence type="ECO:0000256" key="8">
    <source>
        <dbReference type="ARBA" id="ARBA00023054"/>
    </source>
</evidence>
<dbReference type="InterPro" id="IPR012955">
    <property type="entry name" value="CASP_C"/>
</dbReference>
<evidence type="ECO:0000313" key="14">
    <source>
        <dbReference type="EMBL" id="SCU87444.1"/>
    </source>
</evidence>
<reference evidence="15" key="1">
    <citation type="submission" date="2016-03" db="EMBL/GenBank/DDBJ databases">
        <authorList>
            <person name="Devillers H."/>
        </authorList>
    </citation>
    <scope>NUCLEOTIDE SEQUENCE [LARGE SCALE GENOMIC DNA]</scope>
</reference>
<keyword evidence="7" id="KW-0333">Golgi apparatus</keyword>
<dbReference type="PANTHER" id="PTHR14043:SF2">
    <property type="entry name" value="HOMEOBOX PROTEIN CUT"/>
    <property type="match status" value="1"/>
</dbReference>
<sequence length="629" mass="71656">MDVSVFQHAASLWSEAGLPELQRQLDESVLTVKELEAKSLNSRKLLATETKQFKKLDANDKLSQVNKVIKSYQQEVDSLTSRSKFSEEVLIALYSKLSEAPDPQPLLEFCTQQSGESSDSEKLKRTIDELENKLSKYADYDKVRARVLDLEQNSAKTLAKRISAKEQELRSQFFEKERNWKEREKEFNRQLETYKDTNKILENKLSQHVDGQTSVTEDQRQSAENELLLQEIQSSQSRIVELEKRNEELSGALAKATSEQERESELNTRGLKINGLESENALLCASLERERRSRAEELKEQQNRVKALEQQVTSSQDELDKKARKLNIYADYDAIKQELTALKKIEFGTSDDEKGDVDSTLLNANKKLQSNLAELRGKFNGMDREISRVQGENKKLVAQVKHLEDSNAKLELDLEKIENVSSINDTASMMSGVTRQMNRVGNSTRPGGKLSPTSSIVGIPEEAESFQLSNGNSTILPIVMQQRDRLRVKITELEKKLRQTNLNQGSSRTELERLKNDNSKLYERIRYLSSYVSKGDHTDDQSPYSRSYNESLHPLAEFKQQELNNFQKKGVSPLEKLFLSFAKIILANKTSRMFFMLYCLGLHVLMLVICIYVASLSGGEVTIDSGVRI</sequence>
<evidence type="ECO:0000256" key="10">
    <source>
        <dbReference type="SAM" id="Coils"/>
    </source>
</evidence>
<dbReference type="EMBL" id="LT598455">
    <property type="protein sequence ID" value="SCU87444.1"/>
    <property type="molecule type" value="Genomic_DNA"/>
</dbReference>
<accession>A0A1G4JC54</accession>
<feature type="domain" description="CASP C-terminal" evidence="12">
    <location>
        <begin position="389"/>
        <end position="616"/>
    </location>
</feature>
<feature type="transmembrane region" description="Helical" evidence="11">
    <location>
        <begin position="593"/>
        <end position="614"/>
    </location>
</feature>
<dbReference type="Pfam" id="PF08172">
    <property type="entry name" value="CASP_C"/>
    <property type="match status" value="1"/>
</dbReference>
<feature type="coiled-coil region" evidence="10">
    <location>
        <begin position="284"/>
        <end position="325"/>
    </location>
</feature>
<feature type="coiled-coil region" evidence="10">
    <location>
        <begin position="18"/>
        <end position="82"/>
    </location>
</feature>
<evidence type="ECO:0000256" key="5">
    <source>
        <dbReference type="ARBA" id="ARBA00022692"/>
    </source>
</evidence>
<name>A0A1G4JC54_9SACH</name>
<dbReference type="Pfam" id="PF25398">
    <property type="entry name" value="CUX1_N"/>
    <property type="match status" value="1"/>
</dbReference>
<feature type="coiled-coil region" evidence="10">
    <location>
        <begin position="120"/>
        <end position="259"/>
    </location>
</feature>
<feature type="coiled-coil region" evidence="10">
    <location>
        <begin position="365"/>
        <end position="420"/>
    </location>
</feature>
<keyword evidence="5 11" id="KW-0812">Transmembrane</keyword>
<dbReference type="GO" id="GO:0006891">
    <property type="term" value="P:intra-Golgi vesicle-mediated transport"/>
    <property type="evidence" value="ECO:0007669"/>
    <property type="project" value="InterPro"/>
</dbReference>
<keyword evidence="4" id="KW-0813">Transport</keyword>
<dbReference type="GO" id="GO:0048211">
    <property type="term" value="P:Golgi vesicle docking"/>
    <property type="evidence" value="ECO:0007669"/>
    <property type="project" value="EnsemblFungi"/>
</dbReference>
<dbReference type="PANTHER" id="PTHR14043">
    <property type="entry name" value="CCAAT DISPLACEMENT PROTEIN-RELATED"/>
    <property type="match status" value="1"/>
</dbReference>
<keyword evidence="15" id="KW-1185">Reference proteome</keyword>
<keyword evidence="8 10" id="KW-0175">Coiled coil</keyword>
<dbReference type="GO" id="GO:0000149">
    <property type="term" value="F:SNARE binding"/>
    <property type="evidence" value="ECO:0007669"/>
    <property type="project" value="EnsemblFungi"/>
</dbReference>
<dbReference type="GO" id="GO:0000139">
    <property type="term" value="C:Golgi membrane"/>
    <property type="evidence" value="ECO:0007669"/>
    <property type="project" value="UniProtKB-SubCell"/>
</dbReference>
<dbReference type="InterPro" id="IPR057476">
    <property type="entry name" value="Cux_N"/>
</dbReference>
<evidence type="ECO:0000256" key="7">
    <source>
        <dbReference type="ARBA" id="ARBA00023034"/>
    </source>
</evidence>
<evidence type="ECO:0000313" key="15">
    <source>
        <dbReference type="Proteomes" id="UP000190274"/>
    </source>
</evidence>
<feature type="domain" description="Cux N-terminal" evidence="13">
    <location>
        <begin position="4"/>
        <end position="113"/>
    </location>
</feature>
<dbReference type="Proteomes" id="UP000190274">
    <property type="component" value="Chromosome E"/>
</dbReference>